<keyword evidence="3" id="KW-0964">Secreted</keyword>
<dbReference type="InterPro" id="IPR009079">
    <property type="entry name" value="4_helix_cytokine-like_core"/>
</dbReference>
<reference evidence="7" key="1">
    <citation type="submission" date="2023-03" db="EMBL/GenBank/DDBJ databases">
        <title>Electrophorus voltai genome.</title>
        <authorList>
            <person name="Bian C."/>
        </authorList>
    </citation>
    <scope>NUCLEOTIDE SEQUENCE</scope>
    <source>
        <strain evidence="7">CB-2022</strain>
        <tissue evidence="7">Muscle</tissue>
    </source>
</reference>
<evidence type="ECO:0000256" key="5">
    <source>
        <dbReference type="ARBA" id="ARBA00023157"/>
    </source>
</evidence>
<keyword evidence="2" id="KW-0202">Cytokine</keyword>
<dbReference type="GO" id="GO:0005126">
    <property type="term" value="F:cytokine receptor binding"/>
    <property type="evidence" value="ECO:0007669"/>
    <property type="project" value="InterPro"/>
</dbReference>
<dbReference type="Pfam" id="PF00143">
    <property type="entry name" value="Interferon"/>
    <property type="match status" value="1"/>
</dbReference>
<keyword evidence="4" id="KW-0051">Antiviral defense</keyword>
<feature type="chain" id="PRO_5042248062" evidence="6">
    <location>
        <begin position="23"/>
        <end position="167"/>
    </location>
</feature>
<evidence type="ECO:0000313" key="8">
    <source>
        <dbReference type="Proteomes" id="UP001239994"/>
    </source>
</evidence>
<feature type="signal peptide" evidence="6">
    <location>
        <begin position="1"/>
        <end position="22"/>
    </location>
</feature>
<accession>A0AAD9DWK9</accession>
<organism evidence="7 8">
    <name type="scientific">Electrophorus voltai</name>
    <dbReference type="NCBI Taxonomy" id="2609070"/>
    <lineage>
        <taxon>Eukaryota</taxon>
        <taxon>Metazoa</taxon>
        <taxon>Chordata</taxon>
        <taxon>Craniata</taxon>
        <taxon>Vertebrata</taxon>
        <taxon>Euteleostomi</taxon>
        <taxon>Actinopterygii</taxon>
        <taxon>Neopterygii</taxon>
        <taxon>Teleostei</taxon>
        <taxon>Ostariophysi</taxon>
        <taxon>Gymnotiformes</taxon>
        <taxon>Gymnotoidei</taxon>
        <taxon>Gymnotidae</taxon>
        <taxon>Electrophorus</taxon>
    </lineage>
</organism>
<dbReference type="GO" id="GO:0051607">
    <property type="term" value="P:defense response to virus"/>
    <property type="evidence" value="ECO:0007669"/>
    <property type="project" value="UniProtKB-KW"/>
</dbReference>
<dbReference type="InterPro" id="IPR000471">
    <property type="entry name" value="Interferon_alpha/beta/delta"/>
</dbReference>
<name>A0AAD9DWK9_9TELE</name>
<keyword evidence="5" id="KW-1015">Disulfide bond</keyword>
<dbReference type="EMBL" id="JAROKS010000016">
    <property type="protein sequence ID" value="KAK1795454.1"/>
    <property type="molecule type" value="Genomic_DNA"/>
</dbReference>
<sequence length="167" mass="19247">LYGTMWLRAFLTISCLLSLLKAEKQCMQHVRWGSLLQALMTMGSGISEECIQHYNKDSLCSPSGMLSQVELNAALLVDIMKKTESIYRKNPNPQNFIQGLQHTCHILTPCAPHSHHSDDEHVATCFKKLEGFIHQKQSHTSCAWEIVNVTVREILQRLEKRTFRRRR</sequence>
<comment type="subcellular location">
    <subcellularLocation>
        <location evidence="1">Secreted</location>
    </subcellularLocation>
</comment>
<keyword evidence="6" id="KW-0732">Signal</keyword>
<feature type="non-terminal residue" evidence="7">
    <location>
        <position position="1"/>
    </location>
</feature>
<proteinExistence type="predicted"/>
<evidence type="ECO:0000313" key="7">
    <source>
        <dbReference type="EMBL" id="KAK1795454.1"/>
    </source>
</evidence>
<dbReference type="Gene3D" id="1.20.1250.10">
    <property type="match status" value="1"/>
</dbReference>
<evidence type="ECO:0000256" key="6">
    <source>
        <dbReference type="SAM" id="SignalP"/>
    </source>
</evidence>
<evidence type="ECO:0000256" key="2">
    <source>
        <dbReference type="ARBA" id="ARBA00022514"/>
    </source>
</evidence>
<gene>
    <name evidence="7" type="ORF">P4O66_009927</name>
</gene>
<keyword evidence="8" id="KW-1185">Reference proteome</keyword>
<comment type="caution">
    <text evidence="7">The sequence shown here is derived from an EMBL/GenBank/DDBJ whole genome shotgun (WGS) entry which is preliminary data.</text>
</comment>
<dbReference type="GO" id="GO:0005125">
    <property type="term" value="F:cytokine activity"/>
    <property type="evidence" value="ECO:0007669"/>
    <property type="project" value="UniProtKB-KW"/>
</dbReference>
<protein>
    <submittedName>
        <fullName evidence="7">Uncharacterized protein</fullName>
    </submittedName>
</protein>
<dbReference type="Proteomes" id="UP001239994">
    <property type="component" value="Unassembled WGS sequence"/>
</dbReference>
<evidence type="ECO:0000256" key="1">
    <source>
        <dbReference type="ARBA" id="ARBA00004613"/>
    </source>
</evidence>
<evidence type="ECO:0000256" key="4">
    <source>
        <dbReference type="ARBA" id="ARBA00023118"/>
    </source>
</evidence>
<evidence type="ECO:0000256" key="3">
    <source>
        <dbReference type="ARBA" id="ARBA00022525"/>
    </source>
</evidence>
<dbReference type="AlphaFoldDB" id="A0AAD9DWK9"/>
<dbReference type="SUPFAM" id="SSF47266">
    <property type="entry name" value="4-helical cytokines"/>
    <property type="match status" value="1"/>
</dbReference>
<dbReference type="GO" id="GO:0005615">
    <property type="term" value="C:extracellular space"/>
    <property type="evidence" value="ECO:0007669"/>
    <property type="project" value="UniProtKB-KW"/>
</dbReference>